<dbReference type="HAMAP" id="MF_01477">
    <property type="entry name" value="Iojap_RsfS"/>
    <property type="match status" value="1"/>
</dbReference>
<evidence type="ECO:0000313" key="3">
    <source>
        <dbReference type="EMBL" id="WGW13962.1"/>
    </source>
</evidence>
<dbReference type="EMBL" id="CP090958">
    <property type="protein sequence ID" value="WGW13962.1"/>
    <property type="molecule type" value="Genomic_DNA"/>
</dbReference>
<evidence type="ECO:0000256" key="1">
    <source>
        <dbReference type="ARBA" id="ARBA00010574"/>
    </source>
</evidence>
<comment type="function">
    <text evidence="2">Functions as a ribosomal silencing factor. Interacts with ribosomal protein uL14 (rplN), blocking formation of intersubunit bridge B8. Prevents association of the 30S and 50S ribosomal subunits and the formation of functional ribosomes, thus repressing translation.</text>
</comment>
<dbReference type="PANTHER" id="PTHR21043">
    <property type="entry name" value="IOJAP SUPERFAMILY ORTHOLOG"/>
    <property type="match status" value="1"/>
</dbReference>
<dbReference type="Gene3D" id="3.30.460.10">
    <property type="entry name" value="Beta Polymerase, domain 2"/>
    <property type="match status" value="1"/>
</dbReference>
<keyword evidence="2" id="KW-0678">Repressor</keyword>
<comment type="subcellular location">
    <subcellularLocation>
        <location evidence="2">Cytoplasm</location>
    </subcellularLocation>
</comment>
<evidence type="ECO:0000313" key="4">
    <source>
        <dbReference type="Proteomes" id="UP001209083"/>
    </source>
</evidence>
<dbReference type="Pfam" id="PF02410">
    <property type="entry name" value="RsfS"/>
    <property type="match status" value="1"/>
</dbReference>
<dbReference type="RefSeq" id="WP_349640786.1">
    <property type="nucleotide sequence ID" value="NZ_CP090958.1"/>
</dbReference>
<organism evidence="3 4">
    <name type="scientific">Saxibacter everestensis</name>
    <dbReference type="NCBI Taxonomy" id="2909229"/>
    <lineage>
        <taxon>Bacteria</taxon>
        <taxon>Bacillati</taxon>
        <taxon>Actinomycetota</taxon>
        <taxon>Actinomycetes</taxon>
        <taxon>Micrococcales</taxon>
        <taxon>Brevibacteriaceae</taxon>
        <taxon>Saxibacter</taxon>
    </lineage>
</organism>
<sequence length="136" mass="15257">MTATDRAQQLAITAAHAAADKLGEDIVALDVSDHLVITDVFVLASAPNERQVMAIVDEVEEKLREQGVKPLRREGHREARWVLVDFGEIIVHVFHQEDREFYALERLWRDCPAIEVPEVSPARPTDDSSIDTGTTE</sequence>
<dbReference type="InterPro" id="IPR043519">
    <property type="entry name" value="NT_sf"/>
</dbReference>
<name>A0ABY8QYB3_9MICO</name>
<dbReference type="NCBIfam" id="TIGR00090">
    <property type="entry name" value="rsfS_iojap_ybeB"/>
    <property type="match status" value="1"/>
</dbReference>
<gene>
    <name evidence="2 3" type="primary">rsfS</name>
    <name evidence="3" type="ORF">LWF01_09580</name>
</gene>
<dbReference type="SUPFAM" id="SSF81301">
    <property type="entry name" value="Nucleotidyltransferase"/>
    <property type="match status" value="1"/>
</dbReference>
<protein>
    <recommendedName>
        <fullName evidence="2">Ribosomal silencing factor RsfS</fullName>
    </recommendedName>
</protein>
<comment type="similarity">
    <text evidence="1 2">Belongs to the Iojap/RsfS family.</text>
</comment>
<keyword evidence="4" id="KW-1185">Reference proteome</keyword>
<keyword evidence="2" id="KW-0963">Cytoplasm</keyword>
<dbReference type="PANTHER" id="PTHR21043:SF0">
    <property type="entry name" value="MITOCHONDRIAL ASSEMBLY OF RIBOSOMAL LARGE SUBUNIT PROTEIN 1"/>
    <property type="match status" value="1"/>
</dbReference>
<dbReference type="InterPro" id="IPR004394">
    <property type="entry name" value="Iojap/RsfS/C7orf30"/>
</dbReference>
<comment type="subunit">
    <text evidence="2">Interacts with ribosomal protein uL14 (rplN).</text>
</comment>
<evidence type="ECO:0000256" key="2">
    <source>
        <dbReference type="HAMAP-Rule" id="MF_01477"/>
    </source>
</evidence>
<accession>A0ABY8QYB3</accession>
<keyword evidence="2" id="KW-0810">Translation regulation</keyword>
<dbReference type="Proteomes" id="UP001209083">
    <property type="component" value="Chromosome"/>
</dbReference>
<reference evidence="3 4" key="1">
    <citation type="submission" date="2023-05" db="EMBL/GenBank/DDBJ databases">
        <title>Lithophilousrod everest ZFBP1038 complete genpme.</title>
        <authorList>
            <person name="Tian M."/>
        </authorList>
    </citation>
    <scope>NUCLEOTIDE SEQUENCE [LARGE SCALE GENOMIC DNA]</scope>
    <source>
        <strain evidence="3 4">ZFBP1038</strain>
    </source>
</reference>
<proteinExistence type="inferred from homology"/>